<keyword evidence="2" id="KW-1185">Reference proteome</keyword>
<evidence type="ECO:0000313" key="2">
    <source>
        <dbReference type="Proteomes" id="UP001279734"/>
    </source>
</evidence>
<comment type="caution">
    <text evidence="1">The sequence shown here is derived from an EMBL/GenBank/DDBJ whole genome shotgun (WGS) entry which is preliminary data.</text>
</comment>
<gene>
    <name evidence="1" type="ORF">Nepgr_028037</name>
</gene>
<organism evidence="1 2">
    <name type="scientific">Nepenthes gracilis</name>
    <name type="common">Slender pitcher plant</name>
    <dbReference type="NCBI Taxonomy" id="150966"/>
    <lineage>
        <taxon>Eukaryota</taxon>
        <taxon>Viridiplantae</taxon>
        <taxon>Streptophyta</taxon>
        <taxon>Embryophyta</taxon>
        <taxon>Tracheophyta</taxon>
        <taxon>Spermatophyta</taxon>
        <taxon>Magnoliopsida</taxon>
        <taxon>eudicotyledons</taxon>
        <taxon>Gunneridae</taxon>
        <taxon>Pentapetalae</taxon>
        <taxon>Caryophyllales</taxon>
        <taxon>Nepenthaceae</taxon>
        <taxon>Nepenthes</taxon>
    </lineage>
</organism>
<reference evidence="1" key="1">
    <citation type="submission" date="2023-05" db="EMBL/GenBank/DDBJ databases">
        <title>Nepenthes gracilis genome sequencing.</title>
        <authorList>
            <person name="Fukushima K."/>
        </authorList>
    </citation>
    <scope>NUCLEOTIDE SEQUENCE</scope>
    <source>
        <strain evidence="1">SING2019-196</strain>
    </source>
</reference>
<sequence length="72" mass="7888">MGSATSSMATKFAFFLPNPPSYTIIRDESTGRMRLSNVPGRDNVDVLKLWTKVGNQIIAVYVKNPSASLTLL</sequence>
<dbReference type="AlphaFoldDB" id="A0AAD3TC22"/>
<accession>A0AAD3TC22</accession>
<evidence type="ECO:0000313" key="1">
    <source>
        <dbReference type="EMBL" id="GMH26194.1"/>
    </source>
</evidence>
<name>A0AAD3TC22_NEPGR</name>
<dbReference type="Proteomes" id="UP001279734">
    <property type="component" value="Unassembled WGS sequence"/>
</dbReference>
<proteinExistence type="predicted"/>
<protein>
    <submittedName>
        <fullName evidence="1">Uncharacterized protein</fullName>
    </submittedName>
</protein>
<dbReference type="EMBL" id="BSYO01000030">
    <property type="protein sequence ID" value="GMH26194.1"/>
    <property type="molecule type" value="Genomic_DNA"/>
</dbReference>